<dbReference type="AlphaFoldDB" id="A0A1I7XAK2"/>
<keyword evidence="1" id="KW-0472">Membrane</keyword>
<dbReference type="WBParaSite" id="Hba_14716">
    <property type="protein sequence ID" value="Hba_14716"/>
    <property type="gene ID" value="Hba_14716"/>
</dbReference>
<name>A0A1I7XAK2_HETBA</name>
<evidence type="ECO:0000313" key="2">
    <source>
        <dbReference type="Proteomes" id="UP000095283"/>
    </source>
</evidence>
<feature type="transmembrane region" description="Helical" evidence="1">
    <location>
        <begin position="21"/>
        <end position="42"/>
    </location>
</feature>
<dbReference type="Proteomes" id="UP000095283">
    <property type="component" value="Unplaced"/>
</dbReference>
<keyword evidence="1" id="KW-1133">Transmembrane helix</keyword>
<accession>A0A1I7XAK2</accession>
<organism evidence="2 3">
    <name type="scientific">Heterorhabditis bacteriophora</name>
    <name type="common">Entomopathogenic nematode worm</name>
    <dbReference type="NCBI Taxonomy" id="37862"/>
    <lineage>
        <taxon>Eukaryota</taxon>
        <taxon>Metazoa</taxon>
        <taxon>Ecdysozoa</taxon>
        <taxon>Nematoda</taxon>
        <taxon>Chromadorea</taxon>
        <taxon>Rhabditida</taxon>
        <taxon>Rhabditina</taxon>
        <taxon>Rhabditomorpha</taxon>
        <taxon>Strongyloidea</taxon>
        <taxon>Heterorhabditidae</taxon>
        <taxon>Heterorhabditis</taxon>
    </lineage>
</organism>
<protein>
    <submittedName>
        <fullName evidence="3">G_PROTEIN_RECEP_F1_2 domain-containing protein</fullName>
    </submittedName>
</protein>
<sequence>MPDELTAMPELTISTDLEARFALYTGFGVFVCIANLITITVFSSSKEFLQRYIVFNALAVADLVKYSFKL</sequence>
<evidence type="ECO:0000256" key="1">
    <source>
        <dbReference type="SAM" id="Phobius"/>
    </source>
</evidence>
<proteinExistence type="predicted"/>
<evidence type="ECO:0000313" key="3">
    <source>
        <dbReference type="WBParaSite" id="Hba_14716"/>
    </source>
</evidence>
<reference evidence="3" key="1">
    <citation type="submission" date="2016-11" db="UniProtKB">
        <authorList>
            <consortium name="WormBaseParasite"/>
        </authorList>
    </citation>
    <scope>IDENTIFICATION</scope>
</reference>
<keyword evidence="1" id="KW-0812">Transmembrane</keyword>
<keyword evidence="2" id="KW-1185">Reference proteome</keyword>